<dbReference type="SUPFAM" id="SSF53067">
    <property type="entry name" value="Actin-like ATPase domain"/>
    <property type="match status" value="1"/>
</dbReference>
<comment type="caution">
    <text evidence="1">The sequence shown here is derived from an EMBL/GenBank/DDBJ whole genome shotgun (WGS) entry which is preliminary data.</text>
</comment>
<gene>
    <name evidence="1" type="ORF">LCGC14_2739350</name>
</gene>
<protein>
    <recommendedName>
        <fullName evidence="2">Hydantoinase A/oxoprolinase domain-containing protein</fullName>
    </recommendedName>
</protein>
<evidence type="ECO:0008006" key="2">
    <source>
        <dbReference type="Google" id="ProtNLM"/>
    </source>
</evidence>
<name>A0A0F9BWM6_9ZZZZ</name>
<evidence type="ECO:0000313" key="1">
    <source>
        <dbReference type="EMBL" id="KKK88816.1"/>
    </source>
</evidence>
<reference evidence="1" key="1">
    <citation type="journal article" date="2015" name="Nature">
        <title>Complex archaea that bridge the gap between prokaryotes and eukaryotes.</title>
        <authorList>
            <person name="Spang A."/>
            <person name="Saw J.H."/>
            <person name="Jorgensen S.L."/>
            <person name="Zaremba-Niedzwiedzka K."/>
            <person name="Martijn J."/>
            <person name="Lind A.E."/>
            <person name="van Eijk R."/>
            <person name="Schleper C."/>
            <person name="Guy L."/>
            <person name="Ettema T.J."/>
        </authorList>
    </citation>
    <scope>NUCLEOTIDE SEQUENCE</scope>
</reference>
<accession>A0A0F9BWM6</accession>
<dbReference type="AlphaFoldDB" id="A0A0F9BWM6"/>
<proteinExistence type="predicted"/>
<dbReference type="EMBL" id="LAZR01049789">
    <property type="protein sequence ID" value="KKK88816.1"/>
    <property type="molecule type" value="Genomic_DNA"/>
</dbReference>
<sequence>MAVEVTKTAAEGDAVAEEILDRAAEELAAMVAAVASRLGFSSAAFPLAMAGGALLRAEGLQSRVADRLRMLDLDPAPCRSVESPVVGAVTLARAEAAR</sequence>
<dbReference type="Gene3D" id="3.30.420.40">
    <property type="match status" value="1"/>
</dbReference>
<organism evidence="1">
    <name type="scientific">marine sediment metagenome</name>
    <dbReference type="NCBI Taxonomy" id="412755"/>
    <lineage>
        <taxon>unclassified sequences</taxon>
        <taxon>metagenomes</taxon>
        <taxon>ecological metagenomes</taxon>
    </lineage>
</organism>
<dbReference type="InterPro" id="IPR043129">
    <property type="entry name" value="ATPase_NBD"/>
</dbReference>